<dbReference type="RefSeq" id="WP_070402086.1">
    <property type="nucleotide sequence ID" value="NZ_BJVW01000002.1"/>
</dbReference>
<dbReference type="KEGG" id="kba:A0U89_03230"/>
<gene>
    <name evidence="1" type="ORF">A0U89_03230</name>
</gene>
<dbReference type="Proteomes" id="UP000179145">
    <property type="component" value="Chromosome"/>
</dbReference>
<proteinExistence type="predicted"/>
<name>A0A1D8US14_9PROT</name>
<evidence type="ECO:0000313" key="1">
    <source>
        <dbReference type="EMBL" id="AOX16297.1"/>
    </source>
</evidence>
<organism evidence="1 2">
    <name type="scientific">Kozakia baliensis</name>
    <dbReference type="NCBI Taxonomy" id="153496"/>
    <lineage>
        <taxon>Bacteria</taxon>
        <taxon>Pseudomonadati</taxon>
        <taxon>Pseudomonadota</taxon>
        <taxon>Alphaproteobacteria</taxon>
        <taxon>Acetobacterales</taxon>
        <taxon>Acetobacteraceae</taxon>
        <taxon>Kozakia</taxon>
    </lineage>
</organism>
<dbReference type="AlphaFoldDB" id="A0A1D8US14"/>
<protein>
    <submittedName>
        <fullName evidence="1">Uncharacterized protein</fullName>
    </submittedName>
</protein>
<dbReference type="STRING" id="153496.A0U89_03230"/>
<accession>A0A1D8US14</accession>
<evidence type="ECO:0000313" key="2">
    <source>
        <dbReference type="Proteomes" id="UP000179145"/>
    </source>
</evidence>
<sequence length="84" mass="8336">MSTLSVPKIAAAVVVVLALVIGGALVKLGLNPPLPEQTTVHKDLPASRFVTENTTAPAAALPAMPEPAANPAQAAVNPPAASAH</sequence>
<dbReference type="EMBL" id="CP014674">
    <property type="protein sequence ID" value="AOX16297.1"/>
    <property type="molecule type" value="Genomic_DNA"/>
</dbReference>
<keyword evidence="2" id="KW-1185">Reference proteome</keyword>
<reference evidence="1 2" key="1">
    <citation type="journal article" date="2016" name="Microb. Cell Fact.">
        <title>Dissection of exopolysaccharide biosynthesis in Kozakia baliensis.</title>
        <authorList>
            <person name="Brandt J.U."/>
            <person name="Jakob F."/>
            <person name="Behr J."/>
            <person name="Geissler A.J."/>
            <person name="Vogel R.F."/>
        </authorList>
    </citation>
    <scope>NUCLEOTIDE SEQUENCE [LARGE SCALE GENOMIC DNA]</scope>
    <source>
        <strain evidence="1 2">DSM 14400</strain>
    </source>
</reference>